<dbReference type="PANTHER" id="PTHR34822:SF1">
    <property type="entry name" value="GRPB FAMILY PROTEIN"/>
    <property type="match status" value="1"/>
</dbReference>
<dbReference type="PANTHER" id="PTHR34822">
    <property type="entry name" value="GRPB DOMAIN PROTEIN (AFU_ORTHOLOGUE AFUA_1G01530)"/>
    <property type="match status" value="1"/>
</dbReference>
<dbReference type="Pfam" id="PF04229">
    <property type="entry name" value="GrpB"/>
    <property type="match status" value="1"/>
</dbReference>
<comment type="caution">
    <text evidence="1">The sequence shown here is derived from an EMBL/GenBank/DDBJ whole genome shotgun (WGS) entry which is preliminary data.</text>
</comment>
<accession>A0AAW7IBH3</accession>
<organism evidence="1 2">
    <name type="scientific">Peribacillus simplex</name>
    <dbReference type="NCBI Taxonomy" id="1478"/>
    <lineage>
        <taxon>Bacteria</taxon>
        <taxon>Bacillati</taxon>
        <taxon>Bacillota</taxon>
        <taxon>Bacilli</taxon>
        <taxon>Bacillales</taxon>
        <taxon>Bacillaceae</taxon>
        <taxon>Peribacillus</taxon>
    </lineage>
</organism>
<dbReference type="InterPro" id="IPR007344">
    <property type="entry name" value="GrpB/CoaE"/>
</dbReference>
<reference evidence="1" key="1">
    <citation type="submission" date="2023-06" db="EMBL/GenBank/DDBJ databases">
        <title>Comparative genomics of Bacillaceae isolates and their secondary metabolite potential.</title>
        <authorList>
            <person name="Song L."/>
            <person name="Nielsen L.J."/>
            <person name="Mohite O."/>
            <person name="Xu X."/>
            <person name="Weber T."/>
            <person name="Kovacs A.T."/>
        </authorList>
    </citation>
    <scope>NUCLEOTIDE SEQUENCE</scope>
    <source>
        <strain evidence="1">D8_B_37</strain>
    </source>
</reference>
<dbReference type="InterPro" id="IPR043519">
    <property type="entry name" value="NT_sf"/>
</dbReference>
<evidence type="ECO:0000313" key="2">
    <source>
        <dbReference type="Proteomes" id="UP001234602"/>
    </source>
</evidence>
<dbReference type="Gene3D" id="3.30.460.10">
    <property type="entry name" value="Beta Polymerase, domain 2"/>
    <property type="match status" value="1"/>
</dbReference>
<protein>
    <submittedName>
        <fullName evidence="1">GrpB family protein</fullName>
    </submittedName>
</protein>
<dbReference type="SUPFAM" id="SSF81301">
    <property type="entry name" value="Nucleotidyltransferase"/>
    <property type="match status" value="1"/>
</dbReference>
<evidence type="ECO:0000313" key="1">
    <source>
        <dbReference type="EMBL" id="MDM5451799.1"/>
    </source>
</evidence>
<dbReference type="EMBL" id="JAUCEY010000008">
    <property type="protein sequence ID" value="MDM5451799.1"/>
    <property type="molecule type" value="Genomic_DNA"/>
</dbReference>
<proteinExistence type="predicted"/>
<dbReference type="AlphaFoldDB" id="A0AAW7IBH3"/>
<sequence length="205" mass="23716">MRKVEVVSHKKVWSKLFQNECKRLQDIFGHEMMNLYHIGSTAIPVIHAKPVIDILAAVKDVECVADFNKEMERIGYDARGENGIAGRRFFLKGGDERTHHIHMFQKGHAEISRHLAFRDYMLAHPYEAQKYSQLKQHLAAEFPDDIKGYVNGKNDFIKVVDERAKQWAASLNEKGDHHVNEVDQMPHYGTMNIHINGTWIRNCLP</sequence>
<name>A0AAW7IBH3_9BACI</name>
<gene>
    <name evidence="1" type="ORF">QUF89_06225</name>
</gene>
<dbReference type="RefSeq" id="WP_289319507.1">
    <property type="nucleotide sequence ID" value="NZ_JAUCEY010000008.1"/>
</dbReference>
<dbReference type="Proteomes" id="UP001234602">
    <property type="component" value="Unassembled WGS sequence"/>
</dbReference>